<dbReference type="InterPro" id="IPR001806">
    <property type="entry name" value="Small_GTPase"/>
</dbReference>
<proteinExistence type="predicted"/>
<dbReference type="SMART" id="SM00174">
    <property type="entry name" value="RHO"/>
    <property type="match status" value="1"/>
</dbReference>
<organism evidence="2 3">
    <name type="scientific">Tegillarca granosa</name>
    <name type="common">Malaysian cockle</name>
    <name type="synonym">Anadara granosa</name>
    <dbReference type="NCBI Taxonomy" id="220873"/>
    <lineage>
        <taxon>Eukaryota</taxon>
        <taxon>Metazoa</taxon>
        <taxon>Spiralia</taxon>
        <taxon>Lophotrochozoa</taxon>
        <taxon>Mollusca</taxon>
        <taxon>Bivalvia</taxon>
        <taxon>Autobranchia</taxon>
        <taxon>Pteriomorphia</taxon>
        <taxon>Arcoida</taxon>
        <taxon>Arcoidea</taxon>
        <taxon>Arcidae</taxon>
        <taxon>Tegillarca</taxon>
    </lineage>
</organism>
<evidence type="ECO:0000313" key="2">
    <source>
        <dbReference type="EMBL" id="KAJ8317485.1"/>
    </source>
</evidence>
<protein>
    <recommendedName>
        <fullName evidence="1">BTB domain-containing protein</fullName>
    </recommendedName>
</protein>
<reference evidence="2 3" key="1">
    <citation type="submission" date="2022-12" db="EMBL/GenBank/DDBJ databases">
        <title>Chromosome-level genome of Tegillarca granosa.</title>
        <authorList>
            <person name="Kim J."/>
        </authorList>
    </citation>
    <scope>NUCLEOTIDE SEQUENCE [LARGE SCALE GENOMIC DNA]</scope>
    <source>
        <strain evidence="2">Teg-2019</strain>
        <tissue evidence="2">Adductor muscle</tissue>
    </source>
</reference>
<dbReference type="Gene3D" id="3.30.710.10">
    <property type="entry name" value="Potassium Channel Kv1.1, Chain A"/>
    <property type="match status" value="3"/>
</dbReference>
<dbReference type="SUPFAM" id="SSF54695">
    <property type="entry name" value="POZ domain"/>
    <property type="match status" value="2"/>
</dbReference>
<dbReference type="CDD" id="cd18499">
    <property type="entry name" value="BACK_RHOBTB"/>
    <property type="match status" value="1"/>
</dbReference>
<evidence type="ECO:0000259" key="1">
    <source>
        <dbReference type="PROSITE" id="PS50097"/>
    </source>
</evidence>
<dbReference type="PROSITE" id="PS51421">
    <property type="entry name" value="RAS"/>
    <property type="match status" value="1"/>
</dbReference>
<comment type="caution">
    <text evidence="2">The sequence shown here is derived from an EMBL/GenBank/DDBJ whole genome shotgun (WGS) entry which is preliminary data.</text>
</comment>
<dbReference type="EMBL" id="JARBDR010000246">
    <property type="protein sequence ID" value="KAJ8317485.1"/>
    <property type="molecule type" value="Genomic_DNA"/>
</dbReference>
<dbReference type="PANTHER" id="PTHR24413">
    <property type="entry name" value="SPECKLE-TYPE POZ PROTEIN"/>
    <property type="match status" value="1"/>
</dbReference>
<feature type="domain" description="BTB" evidence="1">
    <location>
        <begin position="380"/>
        <end position="447"/>
    </location>
</feature>
<dbReference type="Gene3D" id="3.40.50.300">
    <property type="entry name" value="P-loop containing nucleotide triphosphate hydrolases"/>
    <property type="match status" value="1"/>
</dbReference>
<gene>
    <name evidence="2" type="ORF">KUTeg_005389</name>
</gene>
<dbReference type="Pfam" id="PF00651">
    <property type="entry name" value="BTB"/>
    <property type="match status" value="1"/>
</dbReference>
<dbReference type="SMART" id="SM00175">
    <property type="entry name" value="RAB"/>
    <property type="match status" value="1"/>
</dbReference>
<dbReference type="PROSITE" id="PS51419">
    <property type="entry name" value="RAB"/>
    <property type="match status" value="1"/>
</dbReference>
<name>A0ABQ9FMJ6_TEGGR</name>
<dbReference type="Proteomes" id="UP001217089">
    <property type="component" value="Unassembled WGS sequence"/>
</dbReference>
<dbReference type="PROSITE" id="PS50097">
    <property type="entry name" value="BTB"/>
    <property type="match status" value="1"/>
</dbReference>
<accession>A0ABQ9FMJ6</accession>
<evidence type="ECO:0000313" key="3">
    <source>
        <dbReference type="Proteomes" id="UP001217089"/>
    </source>
</evidence>
<dbReference type="SMART" id="SM00225">
    <property type="entry name" value="BTB"/>
    <property type="match status" value="2"/>
</dbReference>
<keyword evidence="3" id="KW-1185">Reference proteome</keyword>
<dbReference type="Pfam" id="PF00071">
    <property type="entry name" value="Ras"/>
    <property type="match status" value="1"/>
</dbReference>
<dbReference type="InterPro" id="IPR011333">
    <property type="entry name" value="SKP1/BTB/POZ_sf"/>
</dbReference>
<dbReference type="SUPFAM" id="SSF52540">
    <property type="entry name" value="P-loop containing nucleoside triphosphate hydrolases"/>
    <property type="match status" value="1"/>
</dbReference>
<sequence length="617" mass="70695">MIADVIMLVYSVVNKKSLNNAKIFWLSEIKKMCPATPVILVGAKADLRYLYNDQEYLAMKKSLLYRPIHDKDIVTPDLGRHVAKIAGIPYYECSSLTQYGIKDVIYNVVRAAVCEKRQFWRTQFRSVQYPLIQAPMQLPTPSLPDVTAASHCITEDLSALIHNQEYGDVLFLVQGVCFRGHKICLAAADKTLEEIFTMDLSIQETPKVNEKYVSLPSDISKDGNARKEDKHRLIDNEEVDSSLEDVSKQPDIQPIKSVLESKCQMLNHLAYEKIERKFCENPFDPGKSELMTVITVNADITPRVFQYILEFLYTGVAKEDYDILNDVKKAAEIMKLSSLLLMISNLQGGDAYLNHEAERHFYTSRRNKFRELGLTKCLFSDIKFKVDDGVVVAHKPILMTQCEMMHAMFSANFVEASADVIPFPGLKKETFAAVLEYLYTNSLPAKDGLDYLSLIEVANRLCLPGLIKLIEVKVTQDFIKLDVAGENIIEDALSLLEFAQLHNAGQLAHWCSSYLCLNYQALSRHYKKQVQSLQKENQIFLEKNRWPPEWHLREVEYYTNATADARPKKLIQQKRQFSKWQQCRGSCLCFVGRKFVLDDEDDEDNEKENQENMDNVT</sequence>
<dbReference type="InterPro" id="IPR000210">
    <property type="entry name" value="BTB/POZ_dom"/>
</dbReference>
<dbReference type="InterPro" id="IPR027417">
    <property type="entry name" value="P-loop_NTPase"/>
</dbReference>